<evidence type="ECO:0000313" key="3">
    <source>
        <dbReference type="Proteomes" id="UP000027632"/>
    </source>
</evidence>
<evidence type="ECO:0000313" key="2">
    <source>
        <dbReference type="EMBL" id="KEG40840.1"/>
    </source>
</evidence>
<dbReference type="Proteomes" id="UP000027632">
    <property type="component" value="Unassembled WGS sequence"/>
</dbReference>
<dbReference type="SUPFAM" id="SSF52540">
    <property type="entry name" value="P-loop containing nucleoside triphosphate hydrolases"/>
    <property type="match status" value="1"/>
</dbReference>
<dbReference type="NCBIfam" id="TIGR00678">
    <property type="entry name" value="holB"/>
    <property type="match status" value="1"/>
</dbReference>
<name>A0ABR4T480_9ACTN</name>
<dbReference type="EC" id="2.7.7.7" evidence="2"/>
<dbReference type="InterPro" id="IPR050238">
    <property type="entry name" value="DNA_Rep/Repair_Clamp_Loader"/>
</dbReference>
<dbReference type="NCBIfam" id="NF005926">
    <property type="entry name" value="PRK07940.1"/>
    <property type="match status" value="1"/>
</dbReference>
<dbReference type="GO" id="GO:0003887">
    <property type="term" value="F:DNA-directed DNA polymerase activity"/>
    <property type="evidence" value="ECO:0007669"/>
    <property type="project" value="UniProtKB-EC"/>
</dbReference>
<dbReference type="RefSeq" id="WP_033274893.1">
    <property type="nucleotide sequence ID" value="NZ_KL503830.1"/>
</dbReference>
<dbReference type="PANTHER" id="PTHR11669">
    <property type="entry name" value="REPLICATION FACTOR C / DNA POLYMERASE III GAMMA-TAU SUBUNIT"/>
    <property type="match status" value="1"/>
</dbReference>
<keyword evidence="1" id="KW-0175">Coiled coil</keyword>
<proteinExistence type="predicted"/>
<dbReference type="InterPro" id="IPR004622">
    <property type="entry name" value="DNA_pol_HolB"/>
</dbReference>
<sequence length="401" mass="42540">MTVWDDLVGQERVSEQLAAAARDADAFVTAAASDAPPPEASRMTHAWLFTGPPGAGRNQAARAFAAALQCVSPDRALGGAPGCGFCDGCHTALVGTHADVSTVAAVGAEILVKDMRDTVRKSFTAPANGRWQVILVEDAERLNEKSANAVLKAVEEPAPRTVWLLCAPSVEDVLPTIRSRCRHLVLSTPSVEAVADMLVRREGIEPDVAASVARATQGHVDRARRLATDPAARARRATVLKLPQRVEDVGGALRAAQELVDAAAEDAKQLAEEMDGKETEDLKAALGAAQGGRLPRGTAGVVKDLEDMQKRRRTRTQRDSLDVALADLTSFYRDVLALQLGSRIALANTDAEDALERLARSSTPESTLRRIEAIAACGEALDRNVAPLLAVEAMTMALRAG</sequence>
<keyword evidence="2" id="KW-0808">Transferase</keyword>
<dbReference type="GeneID" id="97450213"/>
<dbReference type="InterPro" id="IPR027417">
    <property type="entry name" value="P-loop_NTPase"/>
</dbReference>
<keyword evidence="3" id="KW-1185">Reference proteome</keyword>
<protein>
    <submittedName>
        <fullName evidence="2">DNA polymerase III subunit delta</fullName>
        <ecNumber evidence="2">2.7.7.7</ecNumber>
    </submittedName>
</protein>
<comment type="caution">
    <text evidence="2">The sequence shown here is derived from an EMBL/GenBank/DDBJ whole genome shotgun (WGS) entry which is preliminary data.</text>
</comment>
<dbReference type="PANTHER" id="PTHR11669:SF8">
    <property type="entry name" value="DNA POLYMERASE III SUBUNIT DELTA"/>
    <property type="match status" value="1"/>
</dbReference>
<feature type="coiled-coil region" evidence="1">
    <location>
        <begin position="253"/>
        <end position="280"/>
    </location>
</feature>
<dbReference type="Pfam" id="PF13177">
    <property type="entry name" value="DNA_pol3_delta2"/>
    <property type="match status" value="1"/>
</dbReference>
<gene>
    <name evidence="2" type="ORF">DJ64_06710</name>
</gene>
<dbReference type="Gene3D" id="3.40.50.300">
    <property type="entry name" value="P-loop containing nucleotide triphosphate hydrolases"/>
    <property type="match status" value="1"/>
</dbReference>
<evidence type="ECO:0000256" key="1">
    <source>
        <dbReference type="SAM" id="Coils"/>
    </source>
</evidence>
<accession>A0ABR4T480</accession>
<organism evidence="2 3">
    <name type="scientific">Streptomyces griseorubens</name>
    <dbReference type="NCBI Taxonomy" id="66897"/>
    <lineage>
        <taxon>Bacteria</taxon>
        <taxon>Bacillati</taxon>
        <taxon>Actinomycetota</taxon>
        <taxon>Actinomycetes</taxon>
        <taxon>Kitasatosporales</taxon>
        <taxon>Streptomycetaceae</taxon>
        <taxon>Streptomyces</taxon>
        <taxon>Streptomyces althioticus group</taxon>
    </lineage>
</organism>
<keyword evidence="2" id="KW-0548">Nucleotidyltransferase</keyword>
<reference evidence="2 3" key="1">
    <citation type="submission" date="2014-04" db="EMBL/GenBank/DDBJ databases">
        <title>Draft genome sequence of the novel Streptomyces griseorubens JSD-1 playing a role in carbon and nitrogen cycle.</title>
        <authorList>
            <consortium name="Shanghai Jiao Tong University"/>
            <person name="Feng H."/>
            <person name="Sun Y."/>
            <person name="Zhi Y."/>
            <person name="Mao L."/>
            <person name="Luo Y."/>
            <person name="Wei X."/>
            <person name="Zhou P."/>
        </authorList>
    </citation>
    <scope>NUCLEOTIDE SEQUENCE [LARGE SCALE GENOMIC DNA]</scope>
    <source>
        <strain evidence="2 3">JSD-1</strain>
    </source>
</reference>
<dbReference type="EMBL" id="JJMG01000143">
    <property type="protein sequence ID" value="KEG40840.1"/>
    <property type="molecule type" value="Genomic_DNA"/>
</dbReference>